<gene>
    <name evidence="2" type="ORF">ABMA27_006224</name>
</gene>
<comment type="caution">
    <text evidence="2">The sequence shown here is derived from an EMBL/GenBank/DDBJ whole genome shotgun (WGS) entry which is preliminary data.</text>
</comment>
<name>A0ABR3HI27_LOXSC</name>
<reference evidence="2 3" key="1">
    <citation type="submission" date="2024-06" db="EMBL/GenBank/DDBJ databases">
        <title>A chromosome-level genome assembly of beet webworm, Loxostege sticticalis.</title>
        <authorList>
            <person name="Zhang Y."/>
        </authorList>
    </citation>
    <scope>NUCLEOTIDE SEQUENCE [LARGE SCALE GENOMIC DNA]</scope>
    <source>
        <strain evidence="2">AQ026</strain>
        <tissue evidence="2">Whole body</tissue>
    </source>
</reference>
<evidence type="ECO:0000313" key="3">
    <source>
        <dbReference type="Proteomes" id="UP001549920"/>
    </source>
</evidence>
<evidence type="ECO:0000313" key="2">
    <source>
        <dbReference type="EMBL" id="KAL0870062.1"/>
    </source>
</evidence>
<feature type="region of interest" description="Disordered" evidence="1">
    <location>
        <begin position="324"/>
        <end position="358"/>
    </location>
</feature>
<protein>
    <submittedName>
        <fullName evidence="2">Uncharacterized protein</fullName>
    </submittedName>
</protein>
<feature type="compositionally biased region" description="Basic residues" evidence="1">
    <location>
        <begin position="88"/>
        <end position="121"/>
    </location>
</feature>
<accession>A0ABR3HI27</accession>
<organism evidence="2 3">
    <name type="scientific">Loxostege sticticalis</name>
    <name type="common">Beet webworm moth</name>
    <dbReference type="NCBI Taxonomy" id="481309"/>
    <lineage>
        <taxon>Eukaryota</taxon>
        <taxon>Metazoa</taxon>
        <taxon>Ecdysozoa</taxon>
        <taxon>Arthropoda</taxon>
        <taxon>Hexapoda</taxon>
        <taxon>Insecta</taxon>
        <taxon>Pterygota</taxon>
        <taxon>Neoptera</taxon>
        <taxon>Endopterygota</taxon>
        <taxon>Lepidoptera</taxon>
        <taxon>Glossata</taxon>
        <taxon>Ditrysia</taxon>
        <taxon>Pyraloidea</taxon>
        <taxon>Crambidae</taxon>
        <taxon>Pyraustinae</taxon>
        <taxon>Loxostege</taxon>
    </lineage>
</organism>
<keyword evidence="3" id="KW-1185">Reference proteome</keyword>
<feature type="compositionally biased region" description="Basic and acidic residues" evidence="1">
    <location>
        <begin position="7"/>
        <end position="20"/>
    </location>
</feature>
<feature type="region of interest" description="Disordered" evidence="1">
    <location>
        <begin position="1"/>
        <end position="125"/>
    </location>
</feature>
<dbReference type="Proteomes" id="UP001549920">
    <property type="component" value="Unassembled WGS sequence"/>
</dbReference>
<sequence>MEDDNAKEDNQPSASKKESQRMTSAQDLYNERRKYEERRGDDHGSNSMTRSESFTSASYSARSRLDMADGSPKLPKPPIVKRETKPPEKKKRGRRVGRVEKRRRSPTRRAALRRAPKRKPRKERELSVSTIFTRLSSLSGSRTPGCKFCGHRCCRRRFEYKRRYCRKCRYSRRKPRIVKRKKVNRDMEALFPTNRGAKSIQVGSRSMMLSPLFINTNTSPPDELPDEKITFCEVTPEMIYQAMRRLTMWRQFVLTSSIMDYLKRNYPVNPDEKELMEELNDKLIVASIVGMVTNVAEERWCLQKRTLDKSHVTKFWQIYGDTMKPIRNRKPPASDTGTENQTNTKKHKPLNFHQPRYT</sequence>
<feature type="compositionally biased region" description="Polar residues" evidence="1">
    <location>
        <begin position="45"/>
        <end position="61"/>
    </location>
</feature>
<evidence type="ECO:0000256" key="1">
    <source>
        <dbReference type="SAM" id="MobiDB-lite"/>
    </source>
</evidence>
<feature type="compositionally biased region" description="Basic and acidic residues" evidence="1">
    <location>
        <begin position="29"/>
        <end position="44"/>
    </location>
</feature>
<dbReference type="EMBL" id="JBEUOH010000019">
    <property type="protein sequence ID" value="KAL0870062.1"/>
    <property type="molecule type" value="Genomic_DNA"/>
</dbReference>
<proteinExistence type="predicted"/>